<proteinExistence type="predicted"/>
<evidence type="ECO:0008006" key="3">
    <source>
        <dbReference type="Google" id="ProtNLM"/>
    </source>
</evidence>
<reference evidence="1 2" key="1">
    <citation type="journal article" date="2017" name="Front. Microbiol.">
        <title>New Insights into the Diversity of the Genus Faecalibacterium.</title>
        <authorList>
            <person name="Benevides L."/>
            <person name="Burman S."/>
            <person name="Martin R."/>
            <person name="Robert V."/>
            <person name="Thomas M."/>
            <person name="Miquel S."/>
            <person name="Chain F."/>
            <person name="Sokol H."/>
            <person name="Bermudez-Humaran L.G."/>
            <person name="Morrison M."/>
            <person name="Langella P."/>
            <person name="Azevedo V.A."/>
            <person name="Chatel J.M."/>
            <person name="Soares S."/>
        </authorList>
    </citation>
    <scope>NUCLEOTIDE SEQUENCE [LARGE SCALE GENOMIC DNA]</scope>
    <source>
        <strain evidence="1 2">AHMP21</strain>
    </source>
</reference>
<dbReference type="Proteomes" id="UP000220904">
    <property type="component" value="Unassembled WGS sequence"/>
</dbReference>
<comment type="caution">
    <text evidence="1">The sequence shown here is derived from an EMBL/GenBank/DDBJ whole genome shotgun (WGS) entry which is preliminary data.</text>
</comment>
<evidence type="ECO:0000313" key="2">
    <source>
        <dbReference type="Proteomes" id="UP000220904"/>
    </source>
</evidence>
<evidence type="ECO:0000313" key="1">
    <source>
        <dbReference type="EMBL" id="PDX86560.1"/>
    </source>
</evidence>
<dbReference type="RefSeq" id="WP_097792432.1">
    <property type="nucleotide sequence ID" value="NZ_NOUV01000014.1"/>
</dbReference>
<accession>A0A2A7B575</accession>
<dbReference type="AlphaFoldDB" id="A0A2A7B575"/>
<dbReference type="InterPro" id="IPR021283">
    <property type="entry name" value="Phage_Wedge1"/>
</dbReference>
<protein>
    <recommendedName>
        <fullName evidence="3">DUF2313 domain-containing protein</fullName>
    </recommendedName>
</protein>
<sequence>MAYKELSAEAFSTGGENPSVIDGFLEAFSTEFDELTAEFDEFELLNYIDMCSGVQLDRIGQLVGLTRHEAGQMIGSRELADDDKIYSITLKYKAYINSCRCTPNDIINATKIIFGATQVLYSERTDTPATFYLSVSAPFSDIVMTLLGTHDLIIHPAGVKVRTSLSTKDTDTFGFSDLNPNVCGFGKGKFAQSIM</sequence>
<gene>
    <name evidence="1" type="ORF">CHR60_07390</name>
</gene>
<organism evidence="1 2">
    <name type="scientific">Faecalibacterium prausnitzii</name>
    <dbReference type="NCBI Taxonomy" id="853"/>
    <lineage>
        <taxon>Bacteria</taxon>
        <taxon>Bacillati</taxon>
        <taxon>Bacillota</taxon>
        <taxon>Clostridia</taxon>
        <taxon>Eubacteriales</taxon>
        <taxon>Oscillospiraceae</taxon>
        <taxon>Faecalibacterium</taxon>
    </lineage>
</organism>
<dbReference type="Pfam" id="PF11041">
    <property type="entry name" value="Phage_Wedge1"/>
    <property type="match status" value="1"/>
</dbReference>
<dbReference type="EMBL" id="NOUV01000014">
    <property type="protein sequence ID" value="PDX86560.1"/>
    <property type="molecule type" value="Genomic_DNA"/>
</dbReference>
<dbReference type="OrthoDB" id="1857254at2"/>
<name>A0A2A7B575_9FIRM</name>